<organism evidence="1 2">
    <name type="scientific">Oceanobacillus indicireducens</name>
    <dbReference type="NCBI Taxonomy" id="1004261"/>
    <lineage>
        <taxon>Bacteria</taxon>
        <taxon>Bacillati</taxon>
        <taxon>Bacillota</taxon>
        <taxon>Bacilli</taxon>
        <taxon>Bacillales</taxon>
        <taxon>Bacillaceae</taxon>
        <taxon>Oceanobacillus</taxon>
    </lineage>
</organism>
<evidence type="ECO:0000313" key="2">
    <source>
        <dbReference type="Proteomes" id="UP000624041"/>
    </source>
</evidence>
<keyword evidence="2" id="KW-1185">Reference proteome</keyword>
<dbReference type="Proteomes" id="UP000624041">
    <property type="component" value="Unassembled WGS sequence"/>
</dbReference>
<proteinExistence type="predicted"/>
<reference evidence="1" key="1">
    <citation type="journal article" date="2014" name="Int. J. Syst. Evol. Microbiol.">
        <title>Complete genome sequence of Corynebacterium casei LMG S-19264T (=DSM 44701T), isolated from a smear-ripened cheese.</title>
        <authorList>
            <consortium name="US DOE Joint Genome Institute (JGI-PGF)"/>
            <person name="Walter F."/>
            <person name="Albersmeier A."/>
            <person name="Kalinowski J."/>
            <person name="Ruckert C."/>
        </authorList>
    </citation>
    <scope>NUCLEOTIDE SEQUENCE</scope>
    <source>
        <strain evidence="1">JCM 17251</strain>
    </source>
</reference>
<evidence type="ECO:0000313" key="1">
    <source>
        <dbReference type="EMBL" id="GGN62197.1"/>
    </source>
</evidence>
<accession>A0A917Y1L6</accession>
<comment type="caution">
    <text evidence="1">The sequence shown here is derived from an EMBL/GenBank/DDBJ whole genome shotgun (WGS) entry which is preliminary data.</text>
</comment>
<gene>
    <name evidence="1" type="ORF">GCM10007971_27930</name>
</gene>
<dbReference type="AlphaFoldDB" id="A0A917Y1L6"/>
<name>A0A917Y1L6_9BACI</name>
<reference evidence="1" key="2">
    <citation type="submission" date="2020-09" db="EMBL/GenBank/DDBJ databases">
        <authorList>
            <person name="Sun Q."/>
            <person name="Ohkuma M."/>
        </authorList>
    </citation>
    <scope>NUCLEOTIDE SEQUENCE</scope>
    <source>
        <strain evidence="1">JCM 17251</strain>
    </source>
</reference>
<dbReference type="RefSeq" id="WP_188858328.1">
    <property type="nucleotide sequence ID" value="NZ_BMOS01000022.1"/>
</dbReference>
<protein>
    <submittedName>
        <fullName evidence="1">Uncharacterized protein</fullName>
    </submittedName>
</protein>
<dbReference type="EMBL" id="BMOS01000022">
    <property type="protein sequence ID" value="GGN62197.1"/>
    <property type="molecule type" value="Genomic_DNA"/>
</dbReference>
<sequence>MVTKNLICSIASGIVSGAVLAVIANYRDEHADDPSLLEKAQAWERKLYQDGAERADLIKKIKQDARLAAKE</sequence>